<evidence type="ECO:0000313" key="2">
    <source>
        <dbReference type="Proteomes" id="UP000242660"/>
    </source>
</evidence>
<dbReference type="Proteomes" id="UP000242660">
    <property type="component" value="Unassembled WGS sequence"/>
</dbReference>
<keyword evidence="2" id="KW-1185">Reference proteome</keyword>
<dbReference type="RefSeq" id="WP_106182965.1">
    <property type="nucleotide sequence ID" value="NZ_MUHY01000002.1"/>
</dbReference>
<proteinExistence type="predicted"/>
<comment type="caution">
    <text evidence="1">The sequence shown here is derived from an EMBL/GenBank/DDBJ whole genome shotgun (WGS) entry which is preliminary data.</text>
</comment>
<gene>
    <name evidence="1" type="ORF">BZL35_00830</name>
</gene>
<accession>A0ABX5FFH0</accession>
<protein>
    <submittedName>
        <fullName evidence="1">Uncharacterized protein</fullName>
    </submittedName>
</protein>
<dbReference type="EMBL" id="MUHY01000002">
    <property type="protein sequence ID" value="PSB91787.1"/>
    <property type="molecule type" value="Genomic_DNA"/>
</dbReference>
<reference evidence="1 2" key="1">
    <citation type="journal article" date="2017" name="Front. Microbiol.">
        <title>Genome of Ca. Pandoraea novymonadis, an Endosymbiotic Bacterium of the Trypanosomatid Novymonas esmeraldas.</title>
        <authorList>
            <person name="Kostygov A.Y."/>
            <person name="Butenko A."/>
            <person name="Nenarokova A."/>
            <person name="Tashyreva D."/>
            <person name="Flegontov P."/>
            <person name="Lukes J."/>
            <person name="Yurchenko V."/>
        </authorList>
    </citation>
    <scope>NUCLEOTIDE SEQUENCE [LARGE SCALE GENOMIC DNA]</scope>
    <source>
        <strain evidence="1 2">E262</strain>
    </source>
</reference>
<organism evidence="1 2">
    <name type="scientific">Candidatus Pandoraea novymonadis</name>
    <dbReference type="NCBI Taxonomy" id="1808959"/>
    <lineage>
        <taxon>Bacteria</taxon>
        <taxon>Pseudomonadati</taxon>
        <taxon>Pseudomonadota</taxon>
        <taxon>Betaproteobacteria</taxon>
        <taxon>Burkholderiales</taxon>
        <taxon>Burkholderiaceae</taxon>
        <taxon>Pandoraea</taxon>
    </lineage>
</organism>
<sequence length="67" mass="7849">MAVPIKKFPILTKVSRRDMRRLNWFMNFSVLCDRKSCFCPLRDSVFAKKSSGIWKLRRNAVSKLAAK</sequence>
<name>A0ABX5FFH0_9BURK</name>
<evidence type="ECO:0000313" key="1">
    <source>
        <dbReference type="EMBL" id="PSB91787.1"/>
    </source>
</evidence>